<name>A0ABD3X0Q1_SINWO</name>
<accession>A0ABD3X0Q1</accession>
<feature type="region of interest" description="Disordered" evidence="1">
    <location>
        <begin position="1"/>
        <end position="54"/>
    </location>
</feature>
<reference evidence="2 3" key="1">
    <citation type="submission" date="2024-11" db="EMBL/GenBank/DDBJ databases">
        <title>Chromosome-level genome assembly of the freshwater bivalve Anodonta woodiana.</title>
        <authorList>
            <person name="Chen X."/>
        </authorList>
    </citation>
    <scope>NUCLEOTIDE SEQUENCE [LARGE SCALE GENOMIC DNA]</scope>
    <source>
        <strain evidence="2">MN2024</strain>
        <tissue evidence="2">Gills</tissue>
    </source>
</reference>
<protein>
    <submittedName>
        <fullName evidence="2">Uncharacterized protein</fullName>
    </submittedName>
</protein>
<gene>
    <name evidence="2" type="ORF">ACJMK2_030910</name>
</gene>
<sequence length="92" mass="10193">MNEISKGKKAKTLSPKNDRSTTEESSSKASSHVPKSHTASPQNLEMGIPNEKMEKIKQAINAQSQTKASYHSKEHAIFIFYVSTKTINISTK</sequence>
<evidence type="ECO:0000313" key="3">
    <source>
        <dbReference type="Proteomes" id="UP001634394"/>
    </source>
</evidence>
<comment type="caution">
    <text evidence="2">The sequence shown here is derived from an EMBL/GenBank/DDBJ whole genome shotgun (WGS) entry which is preliminary data.</text>
</comment>
<feature type="compositionally biased region" description="Basic and acidic residues" evidence="1">
    <location>
        <begin position="16"/>
        <end position="26"/>
    </location>
</feature>
<dbReference type="AlphaFoldDB" id="A0ABD3X0Q1"/>
<keyword evidence="3" id="KW-1185">Reference proteome</keyword>
<evidence type="ECO:0000256" key="1">
    <source>
        <dbReference type="SAM" id="MobiDB-lite"/>
    </source>
</evidence>
<feature type="compositionally biased region" description="Low complexity" evidence="1">
    <location>
        <begin position="27"/>
        <end position="37"/>
    </location>
</feature>
<evidence type="ECO:0000313" key="2">
    <source>
        <dbReference type="EMBL" id="KAL3878573.1"/>
    </source>
</evidence>
<organism evidence="2 3">
    <name type="scientific">Sinanodonta woodiana</name>
    <name type="common">Chinese pond mussel</name>
    <name type="synonym">Anodonta woodiana</name>
    <dbReference type="NCBI Taxonomy" id="1069815"/>
    <lineage>
        <taxon>Eukaryota</taxon>
        <taxon>Metazoa</taxon>
        <taxon>Spiralia</taxon>
        <taxon>Lophotrochozoa</taxon>
        <taxon>Mollusca</taxon>
        <taxon>Bivalvia</taxon>
        <taxon>Autobranchia</taxon>
        <taxon>Heteroconchia</taxon>
        <taxon>Palaeoheterodonta</taxon>
        <taxon>Unionida</taxon>
        <taxon>Unionoidea</taxon>
        <taxon>Unionidae</taxon>
        <taxon>Unioninae</taxon>
        <taxon>Sinanodonta</taxon>
    </lineage>
</organism>
<dbReference type="Proteomes" id="UP001634394">
    <property type="component" value="Unassembled WGS sequence"/>
</dbReference>
<proteinExistence type="predicted"/>
<dbReference type="EMBL" id="JBJQND010000004">
    <property type="protein sequence ID" value="KAL3878573.1"/>
    <property type="molecule type" value="Genomic_DNA"/>
</dbReference>